<keyword evidence="4" id="KW-1185">Reference proteome</keyword>
<dbReference type="AlphaFoldDB" id="A0A4R6QQA3"/>
<evidence type="ECO:0000259" key="2">
    <source>
        <dbReference type="Pfam" id="PF21687"/>
    </source>
</evidence>
<dbReference type="InterPro" id="IPR038072">
    <property type="entry name" value="GspK_central_sf"/>
</dbReference>
<evidence type="ECO:0000313" key="3">
    <source>
        <dbReference type="EMBL" id="TDP71424.1"/>
    </source>
</evidence>
<name>A0A4R6QQA3_9BURK</name>
<reference evidence="3 4" key="1">
    <citation type="submission" date="2019-03" db="EMBL/GenBank/DDBJ databases">
        <title>Genomic Encyclopedia of Type Strains, Phase IV (KMG-IV): sequencing the most valuable type-strain genomes for metagenomic binning, comparative biology and taxonomic classification.</title>
        <authorList>
            <person name="Goeker M."/>
        </authorList>
    </citation>
    <scope>NUCLEOTIDE SEQUENCE [LARGE SCALE GENOMIC DNA]</scope>
    <source>
        <strain evidence="3 4">DSM 16998</strain>
    </source>
</reference>
<evidence type="ECO:0000313" key="4">
    <source>
        <dbReference type="Proteomes" id="UP000295361"/>
    </source>
</evidence>
<dbReference type="Proteomes" id="UP000295361">
    <property type="component" value="Unassembled WGS sequence"/>
</dbReference>
<dbReference type="Pfam" id="PF21687">
    <property type="entry name" value="T2SSK_1st"/>
    <property type="match status" value="1"/>
</dbReference>
<keyword evidence="1" id="KW-1133">Transmembrane helix</keyword>
<organism evidence="3 4">
    <name type="scientific">Roseateles toxinivorans</name>
    <dbReference type="NCBI Taxonomy" id="270368"/>
    <lineage>
        <taxon>Bacteria</taxon>
        <taxon>Pseudomonadati</taxon>
        <taxon>Pseudomonadota</taxon>
        <taxon>Betaproteobacteria</taxon>
        <taxon>Burkholderiales</taxon>
        <taxon>Sphaerotilaceae</taxon>
        <taxon>Roseateles</taxon>
    </lineage>
</organism>
<gene>
    <name evidence="3" type="ORF">DES47_103405</name>
</gene>
<comment type="caution">
    <text evidence="3">The sequence shown here is derived from an EMBL/GenBank/DDBJ whole genome shotgun (WGS) entry which is preliminary data.</text>
</comment>
<feature type="transmembrane region" description="Helical" evidence="1">
    <location>
        <begin position="12"/>
        <end position="30"/>
    </location>
</feature>
<keyword evidence="1" id="KW-0812">Transmembrane</keyword>
<dbReference type="InterPro" id="IPR049031">
    <property type="entry name" value="T2SSK_SAM-like_1st"/>
</dbReference>
<keyword evidence="1" id="KW-0472">Membrane</keyword>
<feature type="domain" description="T2SS protein K first SAM-like" evidence="2">
    <location>
        <begin position="106"/>
        <end position="181"/>
    </location>
</feature>
<accession>A0A4R6QQA3</accession>
<dbReference type="EMBL" id="SNXS01000003">
    <property type="protein sequence ID" value="TDP71424.1"/>
    <property type="molecule type" value="Genomic_DNA"/>
</dbReference>
<evidence type="ECO:0000256" key="1">
    <source>
        <dbReference type="SAM" id="Phobius"/>
    </source>
</evidence>
<protein>
    <submittedName>
        <fullName evidence="3">Type II secretion system (T2SS) protein K</fullName>
    </submittedName>
</protein>
<proteinExistence type="predicted"/>
<dbReference type="Gene3D" id="1.10.40.60">
    <property type="entry name" value="EpsJ-like"/>
    <property type="match status" value="1"/>
</dbReference>
<dbReference type="SUPFAM" id="SSF158544">
    <property type="entry name" value="GspK insert domain-like"/>
    <property type="match status" value="1"/>
</dbReference>
<dbReference type="InParanoid" id="A0A4R6QQA3"/>
<sequence length="333" mass="36327">MPRPRLPQRGFVLPVTVVLLALVAVGVALISQRSDEMRSLVSLSLEEQRASTATDRAVAHAIYISSSMYRRGDTLGNIRLDGRFYRTADGVFVRYHDAGALFNLRNSSRDDFARLLLASGVSDASLTDRLTDQLADYVDADHLQHLNGAEAPEYLSAKLPEPRNAKLLSPMELARLPAWNELSSTQRSALLEYAYVGPSRVVNRYTVQAPVLSAIAQLDLQAAKDLVAQRLPGTLLKIESLPIIAGGSYLAESRFISVPSPTLLLTICPPTVAWCQRLSITSSGETAHAPWHIAYSYRFAREAALPAPSSVELLPEDAPAKPPPLYSPFGNLP</sequence>